<protein>
    <submittedName>
        <fullName evidence="2">Uncharacterized protein</fullName>
    </submittedName>
</protein>
<comment type="caution">
    <text evidence="2">The sequence shown here is derived from an EMBL/GenBank/DDBJ whole genome shotgun (WGS) entry which is preliminary data.</text>
</comment>
<reference evidence="2 3" key="1">
    <citation type="journal article" date="2019" name="Commun. Biol.">
        <title>The bagworm genome reveals a unique fibroin gene that provides high tensile strength.</title>
        <authorList>
            <person name="Kono N."/>
            <person name="Nakamura H."/>
            <person name="Ohtoshi R."/>
            <person name="Tomita M."/>
            <person name="Numata K."/>
            <person name="Arakawa K."/>
        </authorList>
    </citation>
    <scope>NUCLEOTIDE SEQUENCE [LARGE SCALE GENOMIC DNA]</scope>
</reference>
<evidence type="ECO:0000313" key="2">
    <source>
        <dbReference type="EMBL" id="GBP87238.1"/>
    </source>
</evidence>
<accession>A0A4C1ZHG2</accession>
<dbReference type="EMBL" id="BGZK01001846">
    <property type="protein sequence ID" value="GBP87238.1"/>
    <property type="molecule type" value="Genomic_DNA"/>
</dbReference>
<keyword evidence="3" id="KW-1185">Reference proteome</keyword>
<feature type="region of interest" description="Disordered" evidence="1">
    <location>
        <begin position="1"/>
        <end position="21"/>
    </location>
</feature>
<proteinExistence type="predicted"/>
<evidence type="ECO:0000256" key="1">
    <source>
        <dbReference type="SAM" id="MobiDB-lite"/>
    </source>
</evidence>
<feature type="compositionally biased region" description="Polar residues" evidence="1">
    <location>
        <begin position="95"/>
        <end position="113"/>
    </location>
</feature>
<feature type="region of interest" description="Disordered" evidence="1">
    <location>
        <begin position="89"/>
        <end position="122"/>
    </location>
</feature>
<dbReference type="Proteomes" id="UP000299102">
    <property type="component" value="Unassembled WGS sequence"/>
</dbReference>
<evidence type="ECO:0000313" key="3">
    <source>
        <dbReference type="Proteomes" id="UP000299102"/>
    </source>
</evidence>
<name>A0A4C1ZHG2_EUMVA</name>
<sequence length="185" mass="20893">MHRETLLPYPRSAYPRSRPRQARPLLSAVEEFKTNLTSQPCAPRWSRSAAPVRVKDIVNTPFPRSLDDERQFNGQFNVRIENEIGIESKARTGTESENETGSKLSVSRYQNQKPDQDRSTKNEELAFDFVQIGIVTGSGIRIESGTGNRIDNGTGIRIESEIGIEINIDSCKDEEIHSIFMLVEL</sequence>
<gene>
    <name evidence="2" type="ORF">EVAR_102492_1</name>
</gene>
<organism evidence="2 3">
    <name type="scientific">Eumeta variegata</name>
    <name type="common">Bagworm moth</name>
    <name type="synonym">Eumeta japonica</name>
    <dbReference type="NCBI Taxonomy" id="151549"/>
    <lineage>
        <taxon>Eukaryota</taxon>
        <taxon>Metazoa</taxon>
        <taxon>Ecdysozoa</taxon>
        <taxon>Arthropoda</taxon>
        <taxon>Hexapoda</taxon>
        <taxon>Insecta</taxon>
        <taxon>Pterygota</taxon>
        <taxon>Neoptera</taxon>
        <taxon>Endopterygota</taxon>
        <taxon>Lepidoptera</taxon>
        <taxon>Glossata</taxon>
        <taxon>Ditrysia</taxon>
        <taxon>Tineoidea</taxon>
        <taxon>Psychidae</taxon>
        <taxon>Oiketicinae</taxon>
        <taxon>Eumeta</taxon>
    </lineage>
</organism>
<dbReference type="AlphaFoldDB" id="A0A4C1ZHG2"/>